<name>A0A8R1IEF8_CAEJA</name>
<reference evidence="1" key="2">
    <citation type="submission" date="2022-06" db="UniProtKB">
        <authorList>
            <consortium name="EnsemblMetazoa"/>
        </authorList>
    </citation>
    <scope>IDENTIFICATION</scope>
    <source>
        <strain evidence="1">DF5081</strain>
    </source>
</reference>
<evidence type="ECO:0000313" key="2">
    <source>
        <dbReference type="Proteomes" id="UP000005237"/>
    </source>
</evidence>
<evidence type="ECO:0000313" key="1">
    <source>
        <dbReference type="EnsemblMetazoa" id="CJA26606.1"/>
    </source>
</evidence>
<dbReference type="AlphaFoldDB" id="A0A8R1IEF8"/>
<sequence>MPNQGSSDIRSGNNLNQSRYSVFQSEYTLSLALTVQMYAQGLHGSVRTRILEVMNANFERILILGRMPFSREGRVEILVLALFNRAFAAFLDR</sequence>
<dbReference type="EnsemblMetazoa" id="CJA26606.1">
    <property type="protein sequence ID" value="CJA26606.1"/>
    <property type="gene ID" value="WBGene00182178"/>
</dbReference>
<dbReference type="Proteomes" id="UP000005237">
    <property type="component" value="Unassembled WGS sequence"/>
</dbReference>
<organism evidence="1 2">
    <name type="scientific">Caenorhabditis japonica</name>
    <dbReference type="NCBI Taxonomy" id="281687"/>
    <lineage>
        <taxon>Eukaryota</taxon>
        <taxon>Metazoa</taxon>
        <taxon>Ecdysozoa</taxon>
        <taxon>Nematoda</taxon>
        <taxon>Chromadorea</taxon>
        <taxon>Rhabditida</taxon>
        <taxon>Rhabditina</taxon>
        <taxon>Rhabditomorpha</taxon>
        <taxon>Rhabditoidea</taxon>
        <taxon>Rhabditidae</taxon>
        <taxon>Peloderinae</taxon>
        <taxon>Caenorhabditis</taxon>
    </lineage>
</organism>
<accession>A0A8R1IEF8</accession>
<proteinExistence type="predicted"/>
<reference evidence="2" key="1">
    <citation type="submission" date="2010-08" db="EMBL/GenBank/DDBJ databases">
        <authorList>
            <consortium name="Caenorhabditis japonica Sequencing Consortium"/>
            <person name="Wilson R.K."/>
        </authorList>
    </citation>
    <scope>NUCLEOTIDE SEQUENCE [LARGE SCALE GENOMIC DNA]</scope>
    <source>
        <strain evidence="2">DF5081</strain>
    </source>
</reference>
<protein>
    <submittedName>
        <fullName evidence="1">Uncharacterized protein</fullName>
    </submittedName>
</protein>
<keyword evidence="2" id="KW-1185">Reference proteome</keyword>